<feature type="domain" description="Glycosyl transferase family 25" evidence="1">
    <location>
        <begin position="5"/>
        <end position="178"/>
    </location>
</feature>
<dbReference type="InterPro" id="IPR002654">
    <property type="entry name" value="Glyco_trans_25"/>
</dbReference>
<proteinExistence type="predicted"/>
<comment type="caution">
    <text evidence="2">The sequence shown here is derived from an EMBL/GenBank/DDBJ whole genome shotgun (WGS) entry which is preliminary data.</text>
</comment>
<protein>
    <submittedName>
        <fullName evidence="2">Glycosyl transferase</fullName>
    </submittedName>
</protein>
<gene>
    <name evidence="2" type="ORF">A10D4_08849</name>
</gene>
<keyword evidence="2" id="KW-0808">Transferase</keyword>
<evidence type="ECO:0000313" key="2">
    <source>
        <dbReference type="EMBL" id="EKE82935.1"/>
    </source>
</evidence>
<dbReference type="GO" id="GO:0016740">
    <property type="term" value="F:transferase activity"/>
    <property type="evidence" value="ECO:0007669"/>
    <property type="project" value="UniProtKB-KW"/>
</dbReference>
<evidence type="ECO:0000259" key="1">
    <source>
        <dbReference type="Pfam" id="PF01755"/>
    </source>
</evidence>
<dbReference type="OrthoDB" id="9816113at2"/>
<name>K2KYX7_9GAMM</name>
<dbReference type="EMBL" id="AMRG01000010">
    <property type="protein sequence ID" value="EKE82935.1"/>
    <property type="molecule type" value="Genomic_DNA"/>
</dbReference>
<dbReference type="AlphaFoldDB" id="K2KYX7"/>
<evidence type="ECO:0000313" key="3">
    <source>
        <dbReference type="Proteomes" id="UP000014115"/>
    </source>
</evidence>
<dbReference type="eggNOG" id="COG3306">
    <property type="taxonomic scope" value="Bacteria"/>
</dbReference>
<dbReference type="Proteomes" id="UP000014115">
    <property type="component" value="Unassembled WGS sequence"/>
</dbReference>
<accession>K2KYX7</accession>
<dbReference type="PATRIC" id="fig|740709.3.peg.1792"/>
<dbReference type="CDD" id="cd06532">
    <property type="entry name" value="Glyco_transf_25"/>
    <property type="match status" value="1"/>
</dbReference>
<keyword evidence="3" id="KW-1185">Reference proteome</keyword>
<sequence length="250" mass="29446">MRYQTLLLNTDRASSRLEQMRTQFNRAGVHYSRVEAVDHRHLSSDLIEQHVDWQRNRQDYFHDLRPAEVARYLSHRRAWQELLDSGVDYAIILEDDVVLSDGFNLLPKRIADINVPWNTIKLAEPYGRSRTKAHAPSGGATVVRYDVVPRGCCGYVVNREAATSLLQRTEQIYRPLDVDMQWWWEFGLNVVGLKPYPVKLSHRLGRDAHVADYIPRVKRERTYVKWRQCAKFWWLNRQRQTILTSSDVDN</sequence>
<reference evidence="2 3" key="1">
    <citation type="journal article" date="2012" name="J. Bacteriol.">
        <title>Genome Sequence of Idiomarina xiamenensis Type Strain 10-D-4.</title>
        <authorList>
            <person name="Lai Q."/>
            <person name="Wang L."/>
            <person name="Wang W."/>
            <person name="Shao Z."/>
        </authorList>
    </citation>
    <scope>NUCLEOTIDE SEQUENCE [LARGE SCALE GENOMIC DNA]</scope>
    <source>
        <strain evidence="2 3">10-D-4</strain>
    </source>
</reference>
<organism evidence="2 3">
    <name type="scientific">Idiomarina xiamenensis 10-D-4</name>
    <dbReference type="NCBI Taxonomy" id="740709"/>
    <lineage>
        <taxon>Bacteria</taxon>
        <taxon>Pseudomonadati</taxon>
        <taxon>Pseudomonadota</taxon>
        <taxon>Gammaproteobacteria</taxon>
        <taxon>Alteromonadales</taxon>
        <taxon>Idiomarinaceae</taxon>
        <taxon>Idiomarina</taxon>
    </lineage>
</organism>
<dbReference type="STRING" id="740709.A10D4_08849"/>
<dbReference type="RefSeq" id="WP_008489030.1">
    <property type="nucleotide sequence ID" value="NZ_AMRG01000010.1"/>
</dbReference>
<dbReference type="Pfam" id="PF01755">
    <property type="entry name" value="Glyco_transf_25"/>
    <property type="match status" value="1"/>
</dbReference>